<reference evidence="9" key="1">
    <citation type="journal article" date="2020" name="Stud. Mycol.">
        <title>101 Dothideomycetes genomes: a test case for predicting lifestyles and emergence of pathogens.</title>
        <authorList>
            <person name="Haridas S."/>
            <person name="Albert R."/>
            <person name="Binder M."/>
            <person name="Bloem J."/>
            <person name="Labutti K."/>
            <person name="Salamov A."/>
            <person name="Andreopoulos B."/>
            <person name="Baker S."/>
            <person name="Barry K."/>
            <person name="Bills G."/>
            <person name="Bluhm B."/>
            <person name="Cannon C."/>
            <person name="Castanera R."/>
            <person name="Culley D."/>
            <person name="Daum C."/>
            <person name="Ezra D."/>
            <person name="Gonzalez J."/>
            <person name="Henrissat B."/>
            <person name="Kuo A."/>
            <person name="Liang C."/>
            <person name="Lipzen A."/>
            <person name="Lutzoni F."/>
            <person name="Magnuson J."/>
            <person name="Mondo S."/>
            <person name="Nolan M."/>
            <person name="Ohm R."/>
            <person name="Pangilinan J."/>
            <person name="Park H.-J."/>
            <person name="Ramirez L."/>
            <person name="Alfaro M."/>
            <person name="Sun H."/>
            <person name="Tritt A."/>
            <person name="Yoshinaga Y."/>
            <person name="Zwiers L.-H."/>
            <person name="Turgeon B."/>
            <person name="Goodwin S."/>
            <person name="Spatafora J."/>
            <person name="Crous P."/>
            <person name="Grigoriev I."/>
        </authorList>
    </citation>
    <scope>NUCLEOTIDE SEQUENCE</scope>
    <source>
        <strain evidence="9">CBS 122367</strain>
    </source>
</reference>
<feature type="DNA-binding region" description="Fork-head" evidence="6">
    <location>
        <begin position="243"/>
        <end position="339"/>
    </location>
</feature>
<keyword evidence="3 6" id="KW-0238">DNA-binding</keyword>
<organism evidence="9 10">
    <name type="scientific">Lentithecium fluviatile CBS 122367</name>
    <dbReference type="NCBI Taxonomy" id="1168545"/>
    <lineage>
        <taxon>Eukaryota</taxon>
        <taxon>Fungi</taxon>
        <taxon>Dikarya</taxon>
        <taxon>Ascomycota</taxon>
        <taxon>Pezizomycotina</taxon>
        <taxon>Dothideomycetes</taxon>
        <taxon>Pleosporomycetidae</taxon>
        <taxon>Pleosporales</taxon>
        <taxon>Massarineae</taxon>
        <taxon>Lentitheciaceae</taxon>
        <taxon>Lentithecium</taxon>
    </lineage>
</organism>
<feature type="region of interest" description="Disordered" evidence="7">
    <location>
        <begin position="460"/>
        <end position="494"/>
    </location>
</feature>
<dbReference type="SMART" id="SM00339">
    <property type="entry name" value="FH"/>
    <property type="match status" value="1"/>
</dbReference>
<dbReference type="Proteomes" id="UP000799291">
    <property type="component" value="Unassembled WGS sequence"/>
</dbReference>
<dbReference type="GO" id="GO:0000981">
    <property type="term" value="F:DNA-binding transcription factor activity, RNA polymerase II-specific"/>
    <property type="evidence" value="ECO:0007669"/>
    <property type="project" value="TreeGrafter"/>
</dbReference>
<feature type="compositionally biased region" description="Basic residues" evidence="7">
    <location>
        <begin position="333"/>
        <end position="351"/>
    </location>
</feature>
<evidence type="ECO:0000259" key="8">
    <source>
        <dbReference type="PROSITE" id="PS50039"/>
    </source>
</evidence>
<evidence type="ECO:0000256" key="6">
    <source>
        <dbReference type="PROSITE-ProRule" id="PRU00089"/>
    </source>
</evidence>
<dbReference type="InterPro" id="IPR001766">
    <property type="entry name" value="Fork_head_dom"/>
</dbReference>
<gene>
    <name evidence="9" type="ORF">K458DRAFT_410912</name>
</gene>
<dbReference type="Gene3D" id="1.10.10.10">
    <property type="entry name" value="Winged helix-like DNA-binding domain superfamily/Winged helix DNA-binding domain"/>
    <property type="match status" value="1"/>
</dbReference>
<dbReference type="CDD" id="cd20032">
    <property type="entry name" value="FH_FOXO"/>
    <property type="match status" value="1"/>
</dbReference>
<keyword evidence="5 6" id="KW-0539">Nucleus</keyword>
<dbReference type="InterPro" id="IPR030456">
    <property type="entry name" value="TF_fork_head_CS_2"/>
</dbReference>
<keyword evidence="10" id="KW-1185">Reference proteome</keyword>
<proteinExistence type="predicted"/>
<evidence type="ECO:0000256" key="4">
    <source>
        <dbReference type="ARBA" id="ARBA00023163"/>
    </source>
</evidence>
<dbReference type="AlphaFoldDB" id="A0A6G1ICD8"/>
<dbReference type="SUPFAM" id="SSF46785">
    <property type="entry name" value="Winged helix' DNA-binding domain"/>
    <property type="match status" value="1"/>
</dbReference>
<feature type="compositionally biased region" description="Polar residues" evidence="7">
    <location>
        <begin position="210"/>
        <end position="225"/>
    </location>
</feature>
<dbReference type="PANTHER" id="PTHR45881">
    <property type="entry name" value="CHECKPOINT SUPPRESSOR 1-LIKE, ISOFORM A-RELATED"/>
    <property type="match status" value="1"/>
</dbReference>
<dbReference type="EMBL" id="MU005646">
    <property type="protein sequence ID" value="KAF2675866.1"/>
    <property type="molecule type" value="Genomic_DNA"/>
</dbReference>
<dbReference type="Pfam" id="PF00250">
    <property type="entry name" value="Forkhead"/>
    <property type="match status" value="1"/>
</dbReference>
<feature type="domain" description="Fork-head" evidence="8">
    <location>
        <begin position="243"/>
        <end position="339"/>
    </location>
</feature>
<feature type="region of interest" description="Disordered" evidence="7">
    <location>
        <begin position="206"/>
        <end position="237"/>
    </location>
</feature>
<keyword evidence="2" id="KW-0805">Transcription regulation</keyword>
<dbReference type="PROSITE" id="PS00658">
    <property type="entry name" value="FORK_HEAD_2"/>
    <property type="match status" value="1"/>
</dbReference>
<name>A0A6G1ICD8_9PLEO</name>
<evidence type="ECO:0000256" key="2">
    <source>
        <dbReference type="ARBA" id="ARBA00023015"/>
    </source>
</evidence>
<dbReference type="PANTHER" id="PTHR45881:SF5">
    <property type="entry name" value="FORK-HEAD DOMAIN-CONTAINING PROTEIN"/>
    <property type="match status" value="1"/>
</dbReference>
<feature type="region of interest" description="Disordered" evidence="7">
    <location>
        <begin position="1"/>
        <end position="23"/>
    </location>
</feature>
<evidence type="ECO:0000313" key="9">
    <source>
        <dbReference type="EMBL" id="KAF2675866.1"/>
    </source>
</evidence>
<evidence type="ECO:0000256" key="5">
    <source>
        <dbReference type="ARBA" id="ARBA00023242"/>
    </source>
</evidence>
<dbReference type="OrthoDB" id="5954824at2759"/>
<evidence type="ECO:0000256" key="1">
    <source>
        <dbReference type="ARBA" id="ARBA00004123"/>
    </source>
</evidence>
<sequence length="514" mass="57198">MPHPQSPHRPSSADLTGGFCGVHPSKDTFGAPMPLHPQVPLPSPSPHTSMVASNMATSFDNHKTSKEELTGFMNLTDPNAMQWSAYNGQPFNHMSQDGNSCQYSLQYSPESTEIYSYGQNLLPYNNNYNLTYSAVPSSSCPRTYTNAPDLTGLPTTIQESYPPAAYQIEPQRPHETMDLSDQGINGHLMELREDYDYYSSTIKHEEHSDYSSPYDSDVTRSSTPSGDPPMPPHNFKGEEAAIDKEQPYAQLIYRALMEAPSRTMILRDIYDWFQKNTDKAADKETKGWQNSIRHNLSMNGAFEKVDHPSEEAKKGFMWRLTDEAIREGVKSTTRYRSKLPNKRGHRSHHPQPQRQASGAKGGQAARRAARMRRSTRREDAYRSDPYPMSRSVPDIPMPLSAYSPHSPYFGSGSDTDLDYVPEDFGNPLGGSNMELFNRSYTGTPLSQQSTAVGDSAYIELPMNPADPLFTNSPSPSADEPRTPEEQGQGGWGDEVALAGGSQFVFDVAYGEYAV</sequence>
<dbReference type="InterPro" id="IPR036390">
    <property type="entry name" value="WH_DNA-bd_sf"/>
</dbReference>
<keyword evidence="4" id="KW-0804">Transcription</keyword>
<protein>
    <recommendedName>
        <fullName evidence="8">Fork-head domain-containing protein</fullName>
    </recommendedName>
</protein>
<feature type="region of interest" description="Disordered" evidence="7">
    <location>
        <begin position="329"/>
        <end position="393"/>
    </location>
</feature>
<evidence type="ECO:0000256" key="7">
    <source>
        <dbReference type="SAM" id="MobiDB-lite"/>
    </source>
</evidence>
<dbReference type="GO" id="GO:0000978">
    <property type="term" value="F:RNA polymerase II cis-regulatory region sequence-specific DNA binding"/>
    <property type="evidence" value="ECO:0007669"/>
    <property type="project" value="TreeGrafter"/>
</dbReference>
<accession>A0A6G1ICD8</accession>
<dbReference type="InterPro" id="IPR036388">
    <property type="entry name" value="WH-like_DNA-bd_sf"/>
</dbReference>
<comment type="subcellular location">
    <subcellularLocation>
        <location evidence="1 6">Nucleus</location>
    </subcellularLocation>
</comment>
<evidence type="ECO:0000256" key="3">
    <source>
        <dbReference type="ARBA" id="ARBA00023125"/>
    </source>
</evidence>
<evidence type="ECO:0000313" key="10">
    <source>
        <dbReference type="Proteomes" id="UP000799291"/>
    </source>
</evidence>
<dbReference type="PROSITE" id="PS50039">
    <property type="entry name" value="FORK_HEAD_3"/>
    <property type="match status" value="1"/>
</dbReference>
<feature type="compositionally biased region" description="Low complexity" evidence="7">
    <location>
        <begin position="353"/>
        <end position="366"/>
    </location>
</feature>
<dbReference type="GO" id="GO:0005634">
    <property type="term" value="C:nucleus"/>
    <property type="evidence" value="ECO:0007669"/>
    <property type="project" value="UniProtKB-SubCell"/>
</dbReference>